<dbReference type="InterPro" id="IPR013766">
    <property type="entry name" value="Thioredoxin_domain"/>
</dbReference>
<accession>A0A5S5DLX2</accession>
<evidence type="ECO:0000256" key="3">
    <source>
        <dbReference type="ARBA" id="ARBA00023157"/>
    </source>
</evidence>
<reference evidence="7 8" key="1">
    <citation type="submission" date="2019-07" db="EMBL/GenBank/DDBJ databases">
        <title>Genomic Encyclopedia of Archaeal and Bacterial Type Strains, Phase II (KMG-II): from individual species to whole genera.</title>
        <authorList>
            <person name="Goeker M."/>
        </authorList>
    </citation>
    <scope>NUCLEOTIDE SEQUENCE [LARGE SCALE GENOMIC DNA]</scope>
    <source>
        <strain evidence="7 8">DSM 18850</strain>
    </source>
</reference>
<dbReference type="PROSITE" id="PS00194">
    <property type="entry name" value="THIOREDOXIN_1"/>
    <property type="match status" value="1"/>
</dbReference>
<evidence type="ECO:0000313" key="8">
    <source>
        <dbReference type="Proteomes" id="UP000325105"/>
    </source>
</evidence>
<dbReference type="GO" id="GO:0015035">
    <property type="term" value="F:protein-disulfide reductase activity"/>
    <property type="evidence" value="ECO:0007669"/>
    <property type="project" value="TreeGrafter"/>
</dbReference>
<protein>
    <submittedName>
        <fullName evidence="7">Rhodanese-like domain-containing protein</fullName>
    </submittedName>
</protein>
<dbReference type="CDD" id="cd02947">
    <property type="entry name" value="TRX_family"/>
    <property type="match status" value="1"/>
</dbReference>
<dbReference type="Gene3D" id="3.40.30.10">
    <property type="entry name" value="Glutaredoxin"/>
    <property type="match status" value="1"/>
</dbReference>
<dbReference type="InterPro" id="IPR036249">
    <property type="entry name" value="Thioredoxin-like_sf"/>
</dbReference>
<feature type="domain" description="Thioredoxin" evidence="6">
    <location>
        <begin position="106"/>
        <end position="229"/>
    </location>
</feature>
<dbReference type="PANTHER" id="PTHR45663">
    <property type="entry name" value="GEO12009P1"/>
    <property type="match status" value="1"/>
</dbReference>
<dbReference type="Proteomes" id="UP000325105">
    <property type="component" value="Unassembled WGS sequence"/>
</dbReference>
<dbReference type="PROSITE" id="PS50206">
    <property type="entry name" value="RHODANESE_3"/>
    <property type="match status" value="1"/>
</dbReference>
<evidence type="ECO:0000259" key="5">
    <source>
        <dbReference type="PROSITE" id="PS50206"/>
    </source>
</evidence>
<dbReference type="Gene3D" id="3.40.250.10">
    <property type="entry name" value="Rhodanese-like domain"/>
    <property type="match status" value="1"/>
</dbReference>
<keyword evidence="8" id="KW-1185">Reference proteome</keyword>
<dbReference type="SUPFAM" id="SSF52821">
    <property type="entry name" value="Rhodanese/Cell cycle control phosphatase"/>
    <property type="match status" value="1"/>
</dbReference>
<keyword evidence="4" id="KW-0676">Redox-active center</keyword>
<feature type="domain" description="Rhodanese" evidence="5">
    <location>
        <begin position="27"/>
        <end position="117"/>
    </location>
</feature>
<name>A0A5S5DLX2_9SPHI</name>
<dbReference type="InterPro" id="IPR036873">
    <property type="entry name" value="Rhodanese-like_dom_sf"/>
</dbReference>
<keyword evidence="3" id="KW-1015">Disulfide bond</keyword>
<dbReference type="Pfam" id="PF00581">
    <property type="entry name" value="Rhodanese"/>
    <property type="match status" value="1"/>
</dbReference>
<dbReference type="SUPFAM" id="SSF52833">
    <property type="entry name" value="Thioredoxin-like"/>
    <property type="match status" value="1"/>
</dbReference>
<keyword evidence="2" id="KW-0249">Electron transport</keyword>
<dbReference type="PANTHER" id="PTHR45663:SF11">
    <property type="entry name" value="GEO12009P1"/>
    <property type="match status" value="1"/>
</dbReference>
<dbReference type="CDD" id="cd00158">
    <property type="entry name" value="RHOD"/>
    <property type="match status" value="1"/>
</dbReference>
<proteinExistence type="predicted"/>
<dbReference type="EMBL" id="VNHX01000004">
    <property type="protein sequence ID" value="TYP96841.1"/>
    <property type="molecule type" value="Genomic_DNA"/>
</dbReference>
<dbReference type="InterPro" id="IPR001763">
    <property type="entry name" value="Rhodanese-like_dom"/>
</dbReference>
<evidence type="ECO:0000256" key="2">
    <source>
        <dbReference type="ARBA" id="ARBA00022982"/>
    </source>
</evidence>
<evidence type="ECO:0000259" key="6">
    <source>
        <dbReference type="PROSITE" id="PS51352"/>
    </source>
</evidence>
<dbReference type="InterPro" id="IPR017937">
    <property type="entry name" value="Thioredoxin_CS"/>
</dbReference>
<gene>
    <name evidence="7" type="ORF">BC792_10463</name>
</gene>
<dbReference type="PROSITE" id="PS51352">
    <property type="entry name" value="THIOREDOXIN_2"/>
    <property type="match status" value="1"/>
</dbReference>
<dbReference type="AlphaFoldDB" id="A0A5S5DLX2"/>
<evidence type="ECO:0000256" key="1">
    <source>
        <dbReference type="ARBA" id="ARBA00022448"/>
    </source>
</evidence>
<comment type="caution">
    <text evidence="7">The sequence shown here is derived from an EMBL/GenBank/DDBJ whole genome shotgun (WGS) entry which is preliminary data.</text>
</comment>
<dbReference type="GO" id="GO:0005737">
    <property type="term" value="C:cytoplasm"/>
    <property type="evidence" value="ECO:0007669"/>
    <property type="project" value="TreeGrafter"/>
</dbReference>
<evidence type="ECO:0000256" key="4">
    <source>
        <dbReference type="ARBA" id="ARBA00023284"/>
    </source>
</evidence>
<dbReference type="Pfam" id="PF00085">
    <property type="entry name" value="Thioredoxin"/>
    <property type="match status" value="1"/>
</dbReference>
<organism evidence="7 8">
    <name type="scientific">Sphingobacterium allocomposti</name>
    <dbReference type="NCBI Taxonomy" id="415956"/>
    <lineage>
        <taxon>Bacteria</taxon>
        <taxon>Pseudomonadati</taxon>
        <taxon>Bacteroidota</taxon>
        <taxon>Sphingobacteriia</taxon>
        <taxon>Sphingobacteriales</taxon>
        <taxon>Sphingobacteriaceae</taxon>
        <taxon>Sphingobacterium</taxon>
    </lineage>
</organism>
<sequence length="229" mass="25666">MLVWVGCTLSTVAQTKLDAGSFLDSIQKQPRILIDVRSPEEFQKGTLAYAKNSDWNDRPDFEAYAQQLDVRTPVYLFCFSGGRSAKAATYLTERGFDVYELDGGMLRLPTKQPDQETLPHTTPARANGLDLAAFRKLTRAADKVLINFTAKWCAPCQKMKPFLSRLENDSANDVRVVSVDADEHAGLLTQLAIDGIPRLQLYHHGTLVWEHTGFIAETDLYEAIDTKQK</sequence>
<dbReference type="SMART" id="SM00450">
    <property type="entry name" value="RHOD"/>
    <property type="match status" value="1"/>
</dbReference>
<evidence type="ECO:0000313" key="7">
    <source>
        <dbReference type="EMBL" id="TYP96841.1"/>
    </source>
</evidence>
<keyword evidence="1" id="KW-0813">Transport</keyword>